<proteinExistence type="inferred from homology"/>
<comment type="similarity">
    <text evidence="2">Belongs to the SusD family.</text>
</comment>
<feature type="domain" description="RagB/SusD" evidence="6">
    <location>
        <begin position="15"/>
        <end position="108"/>
    </location>
</feature>
<name>A0A521AAJ8_9BACT</name>
<comment type="subcellular location">
    <subcellularLocation>
        <location evidence="1">Cell outer membrane</location>
    </subcellularLocation>
</comment>
<evidence type="ECO:0000313" key="8">
    <source>
        <dbReference type="Proteomes" id="UP000317593"/>
    </source>
</evidence>
<evidence type="ECO:0000256" key="4">
    <source>
        <dbReference type="ARBA" id="ARBA00023136"/>
    </source>
</evidence>
<sequence length="117" mass="13526">MAGGGSSFGAIFPERKYYEEYPEDYRKEVNFFTEWTFPEDSTTVSFEPHFFKYHDPGQTNAKRSSVNFPLFRYAEVLLIYAEAANEANSGPTPEAYAAVNKVRERARHDHPLVFFLI</sequence>
<keyword evidence="5" id="KW-0998">Cell outer membrane</keyword>
<dbReference type="SUPFAM" id="SSF48452">
    <property type="entry name" value="TPR-like"/>
    <property type="match status" value="1"/>
</dbReference>
<dbReference type="InterPro" id="IPR012944">
    <property type="entry name" value="SusD_RagB_dom"/>
</dbReference>
<gene>
    <name evidence="7" type="ORF">SAMN06265218_10110</name>
</gene>
<organism evidence="7 8">
    <name type="scientific">Fodinibius sediminis</name>
    <dbReference type="NCBI Taxonomy" id="1214077"/>
    <lineage>
        <taxon>Bacteria</taxon>
        <taxon>Pseudomonadati</taxon>
        <taxon>Balneolota</taxon>
        <taxon>Balneolia</taxon>
        <taxon>Balneolales</taxon>
        <taxon>Balneolaceae</taxon>
        <taxon>Fodinibius</taxon>
    </lineage>
</organism>
<evidence type="ECO:0000259" key="6">
    <source>
        <dbReference type="Pfam" id="PF07980"/>
    </source>
</evidence>
<keyword evidence="8" id="KW-1185">Reference proteome</keyword>
<dbReference type="AlphaFoldDB" id="A0A521AAJ8"/>
<protein>
    <submittedName>
        <fullName evidence="7">SusD family protein</fullName>
    </submittedName>
</protein>
<reference evidence="7 8" key="1">
    <citation type="submission" date="2017-05" db="EMBL/GenBank/DDBJ databases">
        <authorList>
            <person name="Varghese N."/>
            <person name="Submissions S."/>
        </authorList>
    </citation>
    <scope>NUCLEOTIDE SEQUENCE [LARGE SCALE GENOMIC DNA]</scope>
    <source>
        <strain evidence="7 8">DSM 21194</strain>
    </source>
</reference>
<evidence type="ECO:0000256" key="5">
    <source>
        <dbReference type="ARBA" id="ARBA00023237"/>
    </source>
</evidence>
<evidence type="ECO:0000313" key="7">
    <source>
        <dbReference type="EMBL" id="SMO31832.1"/>
    </source>
</evidence>
<dbReference type="EMBL" id="FXTH01000001">
    <property type="protein sequence ID" value="SMO31832.1"/>
    <property type="molecule type" value="Genomic_DNA"/>
</dbReference>
<evidence type="ECO:0000256" key="3">
    <source>
        <dbReference type="ARBA" id="ARBA00022729"/>
    </source>
</evidence>
<keyword evidence="4" id="KW-0472">Membrane</keyword>
<evidence type="ECO:0000256" key="1">
    <source>
        <dbReference type="ARBA" id="ARBA00004442"/>
    </source>
</evidence>
<dbReference type="Pfam" id="PF07980">
    <property type="entry name" value="SusD_RagB"/>
    <property type="match status" value="1"/>
</dbReference>
<dbReference type="InterPro" id="IPR011990">
    <property type="entry name" value="TPR-like_helical_dom_sf"/>
</dbReference>
<dbReference type="Gene3D" id="1.25.40.390">
    <property type="match status" value="1"/>
</dbReference>
<dbReference type="GO" id="GO:0009279">
    <property type="term" value="C:cell outer membrane"/>
    <property type="evidence" value="ECO:0007669"/>
    <property type="project" value="UniProtKB-SubCell"/>
</dbReference>
<dbReference type="Proteomes" id="UP000317593">
    <property type="component" value="Unassembled WGS sequence"/>
</dbReference>
<evidence type="ECO:0000256" key="2">
    <source>
        <dbReference type="ARBA" id="ARBA00006275"/>
    </source>
</evidence>
<accession>A0A521AAJ8</accession>
<keyword evidence="3" id="KW-0732">Signal</keyword>